<sequence length="415" mass="46260">MPIYNYQAFDGEGTLHKGTKDAATETEVRQYLRSKDLFPKEIRTSRFTGVKLPGGEKSTKIKIPKFSFRKGVSGKALTQFTRQLEILLDAAIPYDKAFQLIIPQTGDSGFQSILSDVRGRVVEGGSLAGAMERYPHVFPTMYVSMVRSGENAGNLGLIMRRLADYYESQERMLSKLKGALIYPAFMMVFGLAVVIFMVTTIVPKITRIFESQEEALPLPTRILMGVSDFVVDHWFLLLLITSGIMVGIISFFRSSRGSLWKDRIELELPLLSRLRIKVMVARYCQTLGTLLKSGVDLKTALEISKHVVANKIFISKLDQLITDVNNKGVPLSAAMARIDYFPEYVRHVVSIGEEAARVDELLEKVADRMQEEVSSLLEALTTLLQPALIMILGGAVGFIALAVLLPMLNMSQILQ</sequence>
<evidence type="ECO:0000256" key="1">
    <source>
        <dbReference type="ARBA" id="ARBA00004429"/>
    </source>
</evidence>
<evidence type="ECO:0000256" key="5">
    <source>
        <dbReference type="ARBA" id="ARBA00022519"/>
    </source>
</evidence>
<feature type="domain" description="Type II secretion system protein GspF" evidence="10">
    <location>
        <begin position="283"/>
        <end position="406"/>
    </location>
</feature>
<dbReference type="Gene3D" id="1.20.81.30">
    <property type="entry name" value="Type II secretion system (T2SS), domain F"/>
    <property type="match status" value="2"/>
</dbReference>
<evidence type="ECO:0000256" key="4">
    <source>
        <dbReference type="ARBA" id="ARBA00022475"/>
    </source>
</evidence>
<accession>A0A381REB1</accession>
<proteinExistence type="inferred from homology"/>
<comment type="similarity">
    <text evidence="2">Belongs to the GSP F family.</text>
</comment>
<keyword evidence="4" id="KW-1003">Cell membrane</keyword>
<keyword evidence="5" id="KW-0997">Cell inner membrane</keyword>
<dbReference type="InterPro" id="IPR018076">
    <property type="entry name" value="T2SS_GspF_dom"/>
</dbReference>
<dbReference type="PANTHER" id="PTHR30012:SF0">
    <property type="entry name" value="TYPE II SECRETION SYSTEM PROTEIN F-RELATED"/>
    <property type="match status" value="1"/>
</dbReference>
<dbReference type="EMBL" id="UINC01001760">
    <property type="protein sequence ID" value="SUZ88197.1"/>
    <property type="molecule type" value="Genomic_DNA"/>
</dbReference>
<evidence type="ECO:0000256" key="2">
    <source>
        <dbReference type="ARBA" id="ARBA00005745"/>
    </source>
</evidence>
<dbReference type="InterPro" id="IPR042094">
    <property type="entry name" value="T2SS_GspF_sf"/>
</dbReference>
<dbReference type="Pfam" id="PF00482">
    <property type="entry name" value="T2SSF"/>
    <property type="match status" value="2"/>
</dbReference>
<evidence type="ECO:0000259" key="10">
    <source>
        <dbReference type="Pfam" id="PF00482"/>
    </source>
</evidence>
<dbReference type="PROSITE" id="PS00874">
    <property type="entry name" value="T2SP_F"/>
    <property type="match status" value="1"/>
</dbReference>
<dbReference type="PRINTS" id="PR00812">
    <property type="entry name" value="BCTERIALGSPF"/>
</dbReference>
<organism evidence="11">
    <name type="scientific">marine metagenome</name>
    <dbReference type="NCBI Taxonomy" id="408172"/>
    <lineage>
        <taxon>unclassified sequences</taxon>
        <taxon>metagenomes</taxon>
        <taxon>ecological metagenomes</taxon>
    </lineage>
</organism>
<dbReference type="FunFam" id="1.20.81.30:FF:000001">
    <property type="entry name" value="Type II secretion system protein F"/>
    <property type="match status" value="1"/>
</dbReference>
<dbReference type="PANTHER" id="PTHR30012">
    <property type="entry name" value="GENERAL SECRETION PATHWAY PROTEIN"/>
    <property type="match status" value="1"/>
</dbReference>
<reference evidence="11" key="1">
    <citation type="submission" date="2018-05" db="EMBL/GenBank/DDBJ databases">
        <authorList>
            <person name="Lanie J.A."/>
            <person name="Ng W.-L."/>
            <person name="Kazmierczak K.M."/>
            <person name="Andrzejewski T.M."/>
            <person name="Davidsen T.M."/>
            <person name="Wayne K.J."/>
            <person name="Tettelin H."/>
            <person name="Glass J.I."/>
            <person name="Rusch D."/>
            <person name="Podicherti R."/>
            <person name="Tsui H.-C.T."/>
            <person name="Winkler M.E."/>
        </authorList>
    </citation>
    <scope>NUCLEOTIDE SEQUENCE</scope>
</reference>
<keyword evidence="6 9" id="KW-0812">Transmembrane</keyword>
<evidence type="ECO:0000313" key="11">
    <source>
        <dbReference type="EMBL" id="SUZ88197.1"/>
    </source>
</evidence>
<evidence type="ECO:0000256" key="6">
    <source>
        <dbReference type="ARBA" id="ARBA00022692"/>
    </source>
</evidence>
<feature type="domain" description="Type II secretion system protein GspF" evidence="10">
    <location>
        <begin position="80"/>
        <end position="203"/>
    </location>
</feature>
<dbReference type="InterPro" id="IPR001992">
    <property type="entry name" value="T2SS_GspF/T4SS_PilC_CS"/>
</dbReference>
<gene>
    <name evidence="11" type="ORF">METZ01_LOCUS41051</name>
</gene>
<evidence type="ECO:0000256" key="9">
    <source>
        <dbReference type="SAM" id="Phobius"/>
    </source>
</evidence>
<protein>
    <recommendedName>
        <fullName evidence="10">Type II secretion system protein GspF domain-containing protein</fullName>
    </recommendedName>
</protein>
<name>A0A381REB1_9ZZZZ</name>
<evidence type="ECO:0000256" key="8">
    <source>
        <dbReference type="ARBA" id="ARBA00023136"/>
    </source>
</evidence>
<dbReference type="AlphaFoldDB" id="A0A381REB1"/>
<keyword evidence="3" id="KW-0813">Transport</keyword>
<evidence type="ECO:0000256" key="7">
    <source>
        <dbReference type="ARBA" id="ARBA00022989"/>
    </source>
</evidence>
<keyword evidence="7 9" id="KW-1133">Transmembrane helix</keyword>
<dbReference type="GO" id="GO:0009306">
    <property type="term" value="P:protein secretion"/>
    <property type="evidence" value="ECO:0007669"/>
    <property type="project" value="InterPro"/>
</dbReference>
<evidence type="ECO:0000256" key="3">
    <source>
        <dbReference type="ARBA" id="ARBA00022448"/>
    </source>
</evidence>
<feature type="transmembrane region" description="Helical" evidence="9">
    <location>
        <begin position="387"/>
        <end position="408"/>
    </location>
</feature>
<comment type="subcellular location">
    <subcellularLocation>
        <location evidence="1">Cell inner membrane</location>
        <topology evidence="1">Multi-pass membrane protein</topology>
    </subcellularLocation>
</comment>
<keyword evidence="8 9" id="KW-0472">Membrane</keyword>
<feature type="transmembrane region" description="Helical" evidence="9">
    <location>
        <begin position="233"/>
        <end position="252"/>
    </location>
</feature>
<feature type="transmembrane region" description="Helical" evidence="9">
    <location>
        <begin position="179"/>
        <end position="202"/>
    </location>
</feature>
<dbReference type="GO" id="GO:0005886">
    <property type="term" value="C:plasma membrane"/>
    <property type="evidence" value="ECO:0007669"/>
    <property type="project" value="UniProtKB-SubCell"/>
</dbReference>
<dbReference type="InterPro" id="IPR003004">
    <property type="entry name" value="GspF/PilC"/>
</dbReference>